<dbReference type="AlphaFoldDB" id="Q38V97"/>
<dbReference type="eggNOG" id="ENOG5030A5D">
    <property type="taxonomic scope" value="Bacteria"/>
</dbReference>
<protein>
    <submittedName>
        <fullName evidence="2">Teichoic acid/polysaccharide export protein</fullName>
    </submittedName>
</protein>
<dbReference type="KEGG" id="lsa:LCA_1579"/>
<feature type="transmembrane region" description="Helical" evidence="1">
    <location>
        <begin position="129"/>
        <end position="146"/>
    </location>
</feature>
<feature type="transmembrane region" description="Helical" evidence="1">
    <location>
        <begin position="254"/>
        <end position="275"/>
    </location>
</feature>
<feature type="transmembrane region" description="Helical" evidence="1">
    <location>
        <begin position="103"/>
        <end position="123"/>
    </location>
</feature>
<feature type="transmembrane region" description="Helical" evidence="1">
    <location>
        <begin position="403"/>
        <end position="423"/>
    </location>
</feature>
<proteinExistence type="predicted"/>
<name>Q38V97_LATSS</name>
<feature type="transmembrane region" description="Helical" evidence="1">
    <location>
        <begin position="181"/>
        <end position="196"/>
    </location>
</feature>
<dbReference type="InterPro" id="IPR045691">
    <property type="entry name" value="DUF6056"/>
</dbReference>
<feature type="transmembrane region" description="Helical" evidence="1">
    <location>
        <begin position="377"/>
        <end position="396"/>
    </location>
</feature>
<evidence type="ECO:0000313" key="3">
    <source>
        <dbReference type="Proteomes" id="UP000002707"/>
    </source>
</evidence>
<feature type="transmembrane region" description="Helical" evidence="1">
    <location>
        <begin position="158"/>
        <end position="175"/>
    </location>
</feature>
<accession>Q38V97</accession>
<dbReference type="Pfam" id="PF19528">
    <property type="entry name" value="DUF6056"/>
    <property type="match status" value="1"/>
</dbReference>
<dbReference type="GeneID" id="57132494"/>
<evidence type="ECO:0000256" key="1">
    <source>
        <dbReference type="SAM" id="Phobius"/>
    </source>
</evidence>
<feature type="transmembrane region" description="Helical" evidence="1">
    <location>
        <begin position="203"/>
        <end position="220"/>
    </location>
</feature>
<gene>
    <name evidence="2" type="ordered locus">LCA_1579</name>
</gene>
<keyword evidence="1" id="KW-0812">Transmembrane</keyword>
<feature type="transmembrane region" description="Helical" evidence="1">
    <location>
        <begin position="287"/>
        <end position="309"/>
    </location>
</feature>
<evidence type="ECO:0000313" key="2">
    <source>
        <dbReference type="EMBL" id="CAI55886.1"/>
    </source>
</evidence>
<keyword evidence="1" id="KW-0472">Membrane</keyword>
<dbReference type="EMBL" id="CR936503">
    <property type="protein sequence ID" value="CAI55886.1"/>
    <property type="molecule type" value="Genomic_DNA"/>
</dbReference>
<organism evidence="2 3">
    <name type="scientific">Latilactobacillus sakei subsp. sakei (strain 23K)</name>
    <name type="common">Lactobacillus sakei subsp. sakei</name>
    <dbReference type="NCBI Taxonomy" id="314315"/>
    <lineage>
        <taxon>Bacteria</taxon>
        <taxon>Bacillati</taxon>
        <taxon>Bacillota</taxon>
        <taxon>Bacilli</taxon>
        <taxon>Lactobacillales</taxon>
        <taxon>Lactobacillaceae</taxon>
        <taxon>Latilactobacillus</taxon>
    </lineage>
</organism>
<feature type="transmembrane region" description="Helical" evidence="1">
    <location>
        <begin position="351"/>
        <end position="371"/>
    </location>
</feature>
<feature type="transmembrane region" description="Helical" evidence="1">
    <location>
        <begin position="64"/>
        <end position="91"/>
    </location>
</feature>
<dbReference type="RefSeq" id="WP_011375273.1">
    <property type="nucleotide sequence ID" value="NC_007576.1"/>
</dbReference>
<dbReference type="HOGENOM" id="CLU_610829_0_0_9"/>
<sequence>MTVRNNEAIKKYGFFFLVFIFFGYLSINFPLTGDDLNWGITTLKNYFGSGQFLNYDGRYAGNSLIIIASHSAVFKVLSYAGITTLVVYLAAHLINNVRQLERNTLLILILMLTMSTELFAQVLGWNAGFFNYMASLVYPLIIINLVKYHYSDWQASKYLRYSILIAVLSIISCFFVEHVTLLNLAVATILMGYMLYQKKKNYLVIANFIGTYIGGILMFSNKAYLNILLHHDSYRETSFSLTKVYHIISQQMDFYLLIDNPIITVLLAVILGYLIIKNLQKRSGNKLGTVVSYLELSILIAFIEYHYILFNTFLKDFGHRYLVSCLLSILFLLVIVIEMAKLSLETHNIEYIALIAAAIVLIVPFFVVTPFGPRGAFASYFCLCLLVVALCNELNAVKFSLPIIRIMMVMVVIFYAGLATRIGHASRIKNDFITYQEKHNTPKDYRLYLEVPYNQYYWAVHPQATDSSYRGYYKIKTIGGKLVPYAKWRLIEKNTNSNAEMFSQVLKVDSQNK</sequence>
<keyword evidence="3" id="KW-1185">Reference proteome</keyword>
<keyword evidence="1" id="KW-1133">Transmembrane helix</keyword>
<feature type="transmembrane region" description="Helical" evidence="1">
    <location>
        <begin position="321"/>
        <end position="339"/>
    </location>
</feature>
<reference evidence="3" key="1">
    <citation type="journal article" date="2005" name="Nat. Biotechnol.">
        <title>The complete genome sequence of the meat-borne lactic acid bacterium Lactobacillus sakei 23K.</title>
        <authorList>
            <person name="Chaillou S."/>
            <person name="Champomier-Verges M.-C."/>
            <person name="Cornet M."/>
            <person name="Crutz-Le Coq A.-M."/>
            <person name="Dudez A.-M."/>
            <person name="Martin V."/>
            <person name="Beaufils S."/>
            <person name="Darbon-Rongere E."/>
            <person name="Bossy R."/>
            <person name="Loux V."/>
            <person name="Zagorec M."/>
        </authorList>
    </citation>
    <scope>NUCLEOTIDE SEQUENCE [LARGE SCALE GENOMIC DNA]</scope>
    <source>
        <strain evidence="3">23K</strain>
    </source>
</reference>
<dbReference type="Proteomes" id="UP000002707">
    <property type="component" value="Chromosome"/>
</dbReference>
<dbReference type="STRING" id="314315.LCA_1579"/>
<dbReference type="OrthoDB" id="1821221at2"/>
<feature type="transmembrane region" description="Helical" evidence="1">
    <location>
        <begin position="12"/>
        <end position="31"/>
    </location>
</feature>